<name>A0A5C2SBR0_9APHY</name>
<accession>A0A5C2SBR0</accession>
<sequence>MALCGPHGDPTARIDRGPILYRFDQTRKEVLLRDNFTCCLSGTIDHGVVPDAREKGCDAPVRALIPVRIFDAVDETESLSTTAELFRRIYECSPVFADKAQANVPQNTCLVHPDVHFAFTGLFGCLAPTEAQPTLIPRVDVNADDLAAEFKDHTLADEASRYSPYTQLLEDVQPDGSISGVPLPDATLLRARAAMTIILHESGVIDGLDRLRYLDWDEVPGPGAEGDSFMQHIRRMGYNGTWI</sequence>
<protein>
    <recommendedName>
        <fullName evidence="3">HNH nuclease domain-containing protein</fullName>
    </recommendedName>
</protein>
<evidence type="ECO:0000313" key="2">
    <source>
        <dbReference type="Proteomes" id="UP000313359"/>
    </source>
</evidence>
<evidence type="ECO:0008006" key="3">
    <source>
        <dbReference type="Google" id="ProtNLM"/>
    </source>
</evidence>
<dbReference type="OrthoDB" id="2755000at2759"/>
<dbReference type="Proteomes" id="UP000313359">
    <property type="component" value="Unassembled WGS sequence"/>
</dbReference>
<gene>
    <name evidence="1" type="ORF">L227DRAFT_610824</name>
</gene>
<dbReference type="AlphaFoldDB" id="A0A5C2SBR0"/>
<dbReference type="EMBL" id="ML122264">
    <property type="protein sequence ID" value="RPD60718.1"/>
    <property type="molecule type" value="Genomic_DNA"/>
</dbReference>
<proteinExistence type="predicted"/>
<keyword evidence="2" id="KW-1185">Reference proteome</keyword>
<organism evidence="1 2">
    <name type="scientific">Lentinus tigrinus ALCF2SS1-6</name>
    <dbReference type="NCBI Taxonomy" id="1328759"/>
    <lineage>
        <taxon>Eukaryota</taxon>
        <taxon>Fungi</taxon>
        <taxon>Dikarya</taxon>
        <taxon>Basidiomycota</taxon>
        <taxon>Agaricomycotina</taxon>
        <taxon>Agaricomycetes</taxon>
        <taxon>Polyporales</taxon>
        <taxon>Polyporaceae</taxon>
        <taxon>Lentinus</taxon>
    </lineage>
</organism>
<reference evidence="1" key="1">
    <citation type="journal article" date="2018" name="Genome Biol. Evol.">
        <title>Genomics and development of Lentinus tigrinus, a white-rot wood-decaying mushroom with dimorphic fruiting bodies.</title>
        <authorList>
            <person name="Wu B."/>
            <person name="Xu Z."/>
            <person name="Knudson A."/>
            <person name="Carlson A."/>
            <person name="Chen N."/>
            <person name="Kovaka S."/>
            <person name="LaButti K."/>
            <person name="Lipzen A."/>
            <person name="Pennachio C."/>
            <person name="Riley R."/>
            <person name="Schakwitz W."/>
            <person name="Umezawa K."/>
            <person name="Ohm R.A."/>
            <person name="Grigoriev I.V."/>
            <person name="Nagy L.G."/>
            <person name="Gibbons J."/>
            <person name="Hibbett D."/>
        </authorList>
    </citation>
    <scope>NUCLEOTIDE SEQUENCE [LARGE SCALE GENOMIC DNA]</scope>
    <source>
        <strain evidence="1">ALCF2SS1-6</strain>
    </source>
</reference>
<evidence type="ECO:0000313" key="1">
    <source>
        <dbReference type="EMBL" id="RPD60718.1"/>
    </source>
</evidence>